<organism evidence="2 3">
    <name type="scientific">Psylliodes chrysocephalus</name>
    <dbReference type="NCBI Taxonomy" id="3402493"/>
    <lineage>
        <taxon>Eukaryota</taxon>
        <taxon>Metazoa</taxon>
        <taxon>Ecdysozoa</taxon>
        <taxon>Arthropoda</taxon>
        <taxon>Hexapoda</taxon>
        <taxon>Insecta</taxon>
        <taxon>Pterygota</taxon>
        <taxon>Neoptera</taxon>
        <taxon>Endopterygota</taxon>
        <taxon>Coleoptera</taxon>
        <taxon>Polyphaga</taxon>
        <taxon>Cucujiformia</taxon>
        <taxon>Chrysomeloidea</taxon>
        <taxon>Chrysomelidae</taxon>
        <taxon>Galerucinae</taxon>
        <taxon>Alticini</taxon>
        <taxon>Psylliodes</taxon>
    </lineage>
</organism>
<dbReference type="AlphaFoldDB" id="A0A9P0CIU4"/>
<keyword evidence="3" id="KW-1185">Reference proteome</keyword>
<sequence>MAVVMSPNLARMFDERLKRIVEESYEVAFILCNKEMEEFSSSKIFDVFTQVFSTAYVLNTGYWPFFSTINGQCLCVCGRFGVPCRHIRNGGHWIDLQPIESDPSAAIFYPKMYGPVIIQDYEVLVKPLDSTGGYHINIILNVQYKKIEKGKIKREKLGKPVQKDVTSKTYPISIFSRFFLMNQFYSALFTIVFQPNPFFNENYGTFFRKLINLRAQEFCAFHGEQRQIWCITYNQMPSTTFVHHHVNVPVYKFPTQLLVFNTTPSKNKSPLTKNKSVQTHSIQSAFNNNTSQNIWSNYCIEESSTISESLKNFASNSLSFDNSETEEYIIIDDSEEFDNQWPNLSYSKVIQPNQFMIEYNCMHATLLDNEPQDLTNKQSSKYTWSPKTEPDSTTTNDSLSKSDQELSIMVHEEVTPVNLNFSKAVSNVANRFDEKSDNKDENWFEKNFPPLKGLNIRKMAKSEVDEEFEIIQTVIKDDVLKQEGNLDWWHKNIKQ</sequence>
<dbReference type="Proteomes" id="UP001153636">
    <property type="component" value="Chromosome 10"/>
</dbReference>
<evidence type="ECO:0000256" key="1">
    <source>
        <dbReference type="SAM" id="MobiDB-lite"/>
    </source>
</evidence>
<reference evidence="2" key="1">
    <citation type="submission" date="2022-01" db="EMBL/GenBank/DDBJ databases">
        <authorList>
            <person name="King R."/>
        </authorList>
    </citation>
    <scope>NUCLEOTIDE SEQUENCE</scope>
</reference>
<feature type="region of interest" description="Disordered" evidence="1">
    <location>
        <begin position="373"/>
        <end position="400"/>
    </location>
</feature>
<name>A0A9P0CIU4_9CUCU</name>
<evidence type="ECO:0008006" key="4">
    <source>
        <dbReference type="Google" id="ProtNLM"/>
    </source>
</evidence>
<feature type="compositionally biased region" description="Polar residues" evidence="1">
    <location>
        <begin position="373"/>
        <end position="399"/>
    </location>
</feature>
<dbReference type="EMBL" id="OV651822">
    <property type="protein sequence ID" value="CAH1100185.1"/>
    <property type="molecule type" value="Genomic_DNA"/>
</dbReference>
<evidence type="ECO:0000313" key="2">
    <source>
        <dbReference type="EMBL" id="CAH1100185.1"/>
    </source>
</evidence>
<accession>A0A9P0CIU4</accession>
<evidence type="ECO:0000313" key="3">
    <source>
        <dbReference type="Proteomes" id="UP001153636"/>
    </source>
</evidence>
<proteinExistence type="predicted"/>
<protein>
    <recommendedName>
        <fullName evidence="4">SWIM-type domain-containing protein</fullName>
    </recommendedName>
</protein>
<dbReference type="OrthoDB" id="6767252at2759"/>
<gene>
    <name evidence="2" type="ORF">PSYICH_LOCUS1661</name>
</gene>